<dbReference type="Pfam" id="PF01595">
    <property type="entry name" value="CNNM"/>
    <property type="match status" value="1"/>
</dbReference>
<evidence type="ECO:0000256" key="10">
    <source>
        <dbReference type="SAM" id="Phobius"/>
    </source>
</evidence>
<name>F3Z3S8_DESAF</name>
<feature type="domain" description="CBS" evidence="11">
    <location>
        <begin position="259"/>
        <end position="317"/>
    </location>
</feature>
<dbReference type="eggNOG" id="COG1253">
    <property type="taxonomic scope" value="Bacteria"/>
</dbReference>
<dbReference type="InterPro" id="IPR046342">
    <property type="entry name" value="CBS_dom_sf"/>
</dbReference>
<dbReference type="AlphaFoldDB" id="F3Z3S8"/>
<feature type="transmembrane region" description="Helical" evidence="10">
    <location>
        <begin position="114"/>
        <end position="138"/>
    </location>
</feature>
<dbReference type="HOGENOM" id="CLU_015237_4_1_7"/>
<evidence type="ECO:0000256" key="5">
    <source>
        <dbReference type="ARBA" id="ARBA00023122"/>
    </source>
</evidence>
<dbReference type="Proteomes" id="UP000007844">
    <property type="component" value="Chromosome"/>
</dbReference>
<proteinExistence type="predicted"/>
<dbReference type="KEGG" id="daf:Desaf_3252"/>
<evidence type="ECO:0000256" key="8">
    <source>
        <dbReference type="PROSITE-ProRule" id="PRU01193"/>
    </source>
</evidence>
<feature type="transmembrane region" description="Helical" evidence="10">
    <location>
        <begin position="83"/>
        <end position="102"/>
    </location>
</feature>
<dbReference type="Gene3D" id="3.10.580.10">
    <property type="entry name" value="CBS-domain"/>
    <property type="match status" value="1"/>
</dbReference>
<dbReference type="PANTHER" id="PTHR22777">
    <property type="entry name" value="HEMOLYSIN-RELATED"/>
    <property type="match status" value="1"/>
</dbReference>
<dbReference type="Pfam" id="PF00571">
    <property type="entry name" value="CBS"/>
    <property type="match status" value="2"/>
</dbReference>
<evidence type="ECO:0000259" key="11">
    <source>
        <dbReference type="PROSITE" id="PS51371"/>
    </source>
</evidence>
<organism evidence="13 14">
    <name type="scientific">Desulfocurvibacter africanus subsp. africanus str. Walvis Bay</name>
    <dbReference type="NCBI Taxonomy" id="690850"/>
    <lineage>
        <taxon>Bacteria</taxon>
        <taxon>Pseudomonadati</taxon>
        <taxon>Thermodesulfobacteriota</taxon>
        <taxon>Desulfovibrionia</taxon>
        <taxon>Desulfovibrionales</taxon>
        <taxon>Desulfovibrionaceae</taxon>
        <taxon>Desulfocurvibacter</taxon>
    </lineage>
</organism>
<feature type="transmembrane region" description="Helical" evidence="10">
    <location>
        <begin position="53"/>
        <end position="76"/>
    </location>
</feature>
<keyword evidence="3" id="KW-0677">Repeat</keyword>
<protein>
    <submittedName>
        <fullName evidence="13">CBS domain containing protein</fullName>
    </submittedName>
</protein>
<dbReference type="EMBL" id="CP003221">
    <property type="protein sequence ID" value="EGJ51543.1"/>
    <property type="molecule type" value="Genomic_DNA"/>
</dbReference>
<dbReference type="GO" id="GO:0005886">
    <property type="term" value="C:plasma membrane"/>
    <property type="evidence" value="ECO:0007669"/>
    <property type="project" value="TreeGrafter"/>
</dbReference>
<evidence type="ECO:0000256" key="3">
    <source>
        <dbReference type="ARBA" id="ARBA00022737"/>
    </source>
</evidence>
<dbReference type="InterPro" id="IPR044751">
    <property type="entry name" value="Ion_transp-like_CBS"/>
</dbReference>
<dbReference type="PROSITE" id="PS51371">
    <property type="entry name" value="CBS"/>
    <property type="match status" value="2"/>
</dbReference>
<evidence type="ECO:0000256" key="9">
    <source>
        <dbReference type="SAM" id="MobiDB-lite"/>
    </source>
</evidence>
<evidence type="ECO:0000313" key="14">
    <source>
        <dbReference type="Proteomes" id="UP000007844"/>
    </source>
</evidence>
<evidence type="ECO:0000256" key="7">
    <source>
        <dbReference type="PROSITE-ProRule" id="PRU00703"/>
    </source>
</evidence>
<dbReference type="SUPFAM" id="SSF54631">
    <property type="entry name" value="CBS-domain pair"/>
    <property type="match status" value="1"/>
</dbReference>
<evidence type="ECO:0000313" key="13">
    <source>
        <dbReference type="EMBL" id="EGJ51543.1"/>
    </source>
</evidence>
<keyword evidence="5 7" id="KW-0129">CBS domain</keyword>
<evidence type="ECO:0000256" key="4">
    <source>
        <dbReference type="ARBA" id="ARBA00022989"/>
    </source>
</evidence>
<dbReference type="InterPro" id="IPR002550">
    <property type="entry name" value="CNNM"/>
</dbReference>
<accession>F3Z3S8</accession>
<dbReference type="CDD" id="cd04590">
    <property type="entry name" value="CBS_pair_CorC_HlyC_assoc"/>
    <property type="match status" value="1"/>
</dbReference>
<feature type="domain" description="CNNM transmembrane" evidence="12">
    <location>
        <begin position="1"/>
        <end position="174"/>
    </location>
</feature>
<keyword evidence="14" id="KW-1185">Reference proteome</keyword>
<feature type="region of interest" description="Disordered" evidence="9">
    <location>
        <begin position="329"/>
        <end position="360"/>
    </location>
</feature>
<keyword evidence="2 8" id="KW-0812">Transmembrane</keyword>
<sequence length="360" mass="39916">MAMGLAAGISFVCSLSEAALYSVPWSRIEDLRRQKKKSGEILFQFREHIERPITAILTLNTIANTAGASIAGAAAAEVFGAESLPLFVVVFTVIILIFSEIIPKTLGVSYTRTVAPLLTGPISIMILTTAPLIWALGLPARLGKRRKRGPQTTEDDIRATVSLVRKAGLIKPYEELSIRNILSLDQKSVEQTMTPRTVVFSLPAELTVAQARATTKLWPHSRIPVYEGEDREDIVGLVYRRELLEALANDQDDLRLEQMMKPVEFVLETTTLDKVLNKFLESRNHLLVVLDEYGGLSGVISLEDVLEEILGKEIVDETDQVVDMRELARSRKESLVRGTGREPDGRSAQREETPPSMEVP</sequence>
<reference evidence="13 14" key="1">
    <citation type="journal article" date="2011" name="J. Bacteriol.">
        <title>Genome sequence of the mercury-methylating and pleomorphic Desulfovibrio africanus Strain Walvis Bay.</title>
        <authorList>
            <person name="Brown S.D."/>
            <person name="Wall J.D."/>
            <person name="Kucken A.M."/>
            <person name="Gilmour C.C."/>
            <person name="Podar M."/>
            <person name="Brandt C.C."/>
            <person name="Teshima H."/>
            <person name="Detter J.C."/>
            <person name="Han C.S."/>
            <person name="Land M.L."/>
            <person name="Lucas S."/>
            <person name="Han J."/>
            <person name="Pennacchio L."/>
            <person name="Nolan M."/>
            <person name="Pitluck S."/>
            <person name="Woyke T."/>
            <person name="Goodwin L."/>
            <person name="Palumbo A.V."/>
            <person name="Elias D.A."/>
        </authorList>
    </citation>
    <scope>NUCLEOTIDE SEQUENCE [LARGE SCALE GENOMIC DNA]</scope>
    <source>
        <strain evidence="13 14">Walvis Bay</strain>
    </source>
</reference>
<dbReference type="PROSITE" id="PS51846">
    <property type="entry name" value="CNNM"/>
    <property type="match status" value="1"/>
</dbReference>
<evidence type="ECO:0000259" key="12">
    <source>
        <dbReference type="PROSITE" id="PS51846"/>
    </source>
</evidence>
<gene>
    <name evidence="13" type="ORF">Desaf_3252</name>
</gene>
<comment type="subcellular location">
    <subcellularLocation>
        <location evidence="1">Membrane</location>
        <topology evidence="1">Multi-pass membrane protein</topology>
    </subcellularLocation>
</comment>
<evidence type="ECO:0000256" key="2">
    <source>
        <dbReference type="ARBA" id="ARBA00022692"/>
    </source>
</evidence>
<feature type="compositionally biased region" description="Basic and acidic residues" evidence="9">
    <location>
        <begin position="329"/>
        <end position="353"/>
    </location>
</feature>
<keyword evidence="4 8" id="KW-1133">Transmembrane helix</keyword>
<dbReference type="InterPro" id="IPR000644">
    <property type="entry name" value="CBS_dom"/>
</dbReference>
<feature type="domain" description="CBS" evidence="11">
    <location>
        <begin position="193"/>
        <end position="254"/>
    </location>
</feature>
<evidence type="ECO:0000256" key="6">
    <source>
        <dbReference type="ARBA" id="ARBA00023136"/>
    </source>
</evidence>
<dbReference type="PANTHER" id="PTHR22777:SF4">
    <property type="entry name" value="UPF0053 PROTEIN SLL1254"/>
    <property type="match status" value="1"/>
</dbReference>
<dbReference type="STRING" id="690850.Desaf_3252"/>
<keyword evidence="6 8" id="KW-0472">Membrane</keyword>
<evidence type="ECO:0000256" key="1">
    <source>
        <dbReference type="ARBA" id="ARBA00004141"/>
    </source>
</evidence>